<sequence>MIECEQSRSLSGAAREYFTLDEAQGRKVRESLRFELSRYVQCGYNTPRRSDEEEIYRLADKTAILSAPSRWDVRQASNAGSMGHGIFRNVVKSRTCQQRPAAAGVLDIPQAAPSHTPLFLISPTRTAVAA</sequence>
<dbReference type="Proteomes" id="UP001497644">
    <property type="component" value="Chromosome 12"/>
</dbReference>
<gene>
    <name evidence="1" type="ORF">LPLAT_LOCUS3207</name>
</gene>
<reference evidence="1" key="1">
    <citation type="submission" date="2024-04" db="EMBL/GenBank/DDBJ databases">
        <authorList>
            <consortium name="Molecular Ecology Group"/>
        </authorList>
    </citation>
    <scope>NUCLEOTIDE SEQUENCE</scope>
</reference>
<protein>
    <submittedName>
        <fullName evidence="1">Uncharacterized protein</fullName>
    </submittedName>
</protein>
<dbReference type="EMBL" id="OZ034835">
    <property type="protein sequence ID" value="CAL1677149.1"/>
    <property type="molecule type" value="Genomic_DNA"/>
</dbReference>
<organism evidence="1 2">
    <name type="scientific">Lasius platythorax</name>
    <dbReference type="NCBI Taxonomy" id="488582"/>
    <lineage>
        <taxon>Eukaryota</taxon>
        <taxon>Metazoa</taxon>
        <taxon>Ecdysozoa</taxon>
        <taxon>Arthropoda</taxon>
        <taxon>Hexapoda</taxon>
        <taxon>Insecta</taxon>
        <taxon>Pterygota</taxon>
        <taxon>Neoptera</taxon>
        <taxon>Endopterygota</taxon>
        <taxon>Hymenoptera</taxon>
        <taxon>Apocrita</taxon>
        <taxon>Aculeata</taxon>
        <taxon>Formicoidea</taxon>
        <taxon>Formicidae</taxon>
        <taxon>Formicinae</taxon>
        <taxon>Lasius</taxon>
        <taxon>Lasius</taxon>
    </lineage>
</organism>
<evidence type="ECO:0000313" key="2">
    <source>
        <dbReference type="Proteomes" id="UP001497644"/>
    </source>
</evidence>
<name>A0AAV2NBI9_9HYME</name>
<proteinExistence type="predicted"/>
<keyword evidence="2" id="KW-1185">Reference proteome</keyword>
<evidence type="ECO:0000313" key="1">
    <source>
        <dbReference type="EMBL" id="CAL1677149.1"/>
    </source>
</evidence>
<accession>A0AAV2NBI9</accession>
<dbReference type="AlphaFoldDB" id="A0AAV2NBI9"/>